<dbReference type="Proteomes" id="UP000824120">
    <property type="component" value="Chromosome 8"/>
</dbReference>
<keyword evidence="2" id="KW-1185">Reference proteome</keyword>
<evidence type="ECO:0000313" key="1">
    <source>
        <dbReference type="EMBL" id="KAG5592720.1"/>
    </source>
</evidence>
<proteinExistence type="predicted"/>
<protein>
    <submittedName>
        <fullName evidence="1">Uncharacterized protein</fullName>
    </submittedName>
</protein>
<comment type="caution">
    <text evidence="1">The sequence shown here is derived from an EMBL/GenBank/DDBJ whole genome shotgun (WGS) entry which is preliminary data.</text>
</comment>
<sequence length="71" mass="8213">MGSSGNRLWLWYDIWIVDGRPHVPTGKTKIAEDIAQQIAANKRTRQKKRRQRCEFAGELDKFISNGCICYS</sequence>
<gene>
    <name evidence="1" type="ORF">H5410_043234</name>
</gene>
<accession>A0A9J5XZP2</accession>
<name>A0A9J5XZP2_SOLCO</name>
<dbReference type="AlphaFoldDB" id="A0A9J5XZP2"/>
<organism evidence="1 2">
    <name type="scientific">Solanum commersonii</name>
    <name type="common">Commerson's wild potato</name>
    <name type="synonym">Commerson's nightshade</name>
    <dbReference type="NCBI Taxonomy" id="4109"/>
    <lineage>
        <taxon>Eukaryota</taxon>
        <taxon>Viridiplantae</taxon>
        <taxon>Streptophyta</taxon>
        <taxon>Embryophyta</taxon>
        <taxon>Tracheophyta</taxon>
        <taxon>Spermatophyta</taxon>
        <taxon>Magnoliopsida</taxon>
        <taxon>eudicotyledons</taxon>
        <taxon>Gunneridae</taxon>
        <taxon>Pentapetalae</taxon>
        <taxon>asterids</taxon>
        <taxon>lamiids</taxon>
        <taxon>Solanales</taxon>
        <taxon>Solanaceae</taxon>
        <taxon>Solanoideae</taxon>
        <taxon>Solaneae</taxon>
        <taxon>Solanum</taxon>
    </lineage>
</organism>
<evidence type="ECO:0000313" key="2">
    <source>
        <dbReference type="Proteomes" id="UP000824120"/>
    </source>
</evidence>
<reference evidence="1 2" key="1">
    <citation type="submission" date="2020-09" db="EMBL/GenBank/DDBJ databases">
        <title>De no assembly of potato wild relative species, Solanum commersonii.</title>
        <authorList>
            <person name="Cho K."/>
        </authorList>
    </citation>
    <scope>NUCLEOTIDE SEQUENCE [LARGE SCALE GENOMIC DNA]</scope>
    <source>
        <strain evidence="1">LZ3.2</strain>
        <tissue evidence="1">Leaf</tissue>
    </source>
</reference>
<dbReference type="EMBL" id="JACXVP010000008">
    <property type="protein sequence ID" value="KAG5592720.1"/>
    <property type="molecule type" value="Genomic_DNA"/>
</dbReference>